<proteinExistence type="predicted"/>
<gene>
    <name evidence="2" type="ORF">ACEZDE_14465</name>
</gene>
<dbReference type="Gene3D" id="3.90.1150.10">
    <property type="entry name" value="Aspartate Aminotransferase, domain 1"/>
    <property type="match status" value="1"/>
</dbReference>
<dbReference type="Proteomes" id="UP001592531">
    <property type="component" value="Unassembled WGS sequence"/>
</dbReference>
<sequence length="346" mass="35295">MIDLTGPPRPWPEALAGGFGDSVARALACSDRWSTPQSPGDPALLDRLGELFGAPEGRTRVTGGVRSFASAWAGRTATAIIERPSFSEVPEILAGVGPLRREPWDRMAGAAAESAGPATLWLTTPARNPDGRSLDGAALADLAKSAEAGHQVVLNQVYRWFAPNGPVPEGVWTVTSFAKLCGGGSRLGWAVAPSAGPCDAALRACAPSTVWQRAWADFLSGRVVAGLLASCVEPTLDARKAFTARAAELLGWEFAGAGPSVVLVDPEPAEGPAAVGGAGAEAGALAALAAAGVSASPGAAFGMPVSSLRLAFSGASAPQAREAAERIARAVERTGFRLRPPDAFQG</sequence>
<dbReference type="InterPro" id="IPR015421">
    <property type="entry name" value="PyrdxlP-dep_Trfase_major"/>
</dbReference>
<dbReference type="InterPro" id="IPR015424">
    <property type="entry name" value="PyrdxlP-dep_Trfase"/>
</dbReference>
<dbReference type="SUPFAM" id="SSF53383">
    <property type="entry name" value="PLP-dependent transferases"/>
    <property type="match status" value="1"/>
</dbReference>
<dbReference type="Pfam" id="PF00155">
    <property type="entry name" value="Aminotran_1_2"/>
    <property type="match status" value="1"/>
</dbReference>
<evidence type="ECO:0000313" key="2">
    <source>
        <dbReference type="EMBL" id="MFC1417838.1"/>
    </source>
</evidence>
<dbReference type="GO" id="GO:0008483">
    <property type="term" value="F:transaminase activity"/>
    <property type="evidence" value="ECO:0007669"/>
    <property type="project" value="UniProtKB-KW"/>
</dbReference>
<keyword evidence="2" id="KW-0808">Transferase</keyword>
<keyword evidence="3" id="KW-1185">Reference proteome</keyword>
<dbReference type="InterPro" id="IPR015422">
    <property type="entry name" value="PyrdxlP-dep_Trfase_small"/>
</dbReference>
<keyword evidence="2" id="KW-0032">Aminotransferase</keyword>
<name>A0ABV6VWB1_9ACTN</name>
<feature type="domain" description="Aminotransferase class I/classII large" evidence="1">
    <location>
        <begin position="26"/>
        <end position="327"/>
    </location>
</feature>
<dbReference type="EMBL" id="JBHFAB010000009">
    <property type="protein sequence ID" value="MFC1417838.1"/>
    <property type="molecule type" value="Genomic_DNA"/>
</dbReference>
<dbReference type="InterPro" id="IPR004839">
    <property type="entry name" value="Aminotransferase_I/II_large"/>
</dbReference>
<protein>
    <submittedName>
        <fullName evidence="2">Aminotransferase class I/II-fold pyridoxal phosphate-dependent enzyme</fullName>
    </submittedName>
</protein>
<dbReference type="Gene3D" id="3.40.640.10">
    <property type="entry name" value="Type I PLP-dependent aspartate aminotransferase-like (Major domain)"/>
    <property type="match status" value="1"/>
</dbReference>
<accession>A0ABV6VWB1</accession>
<evidence type="ECO:0000259" key="1">
    <source>
        <dbReference type="Pfam" id="PF00155"/>
    </source>
</evidence>
<dbReference type="RefSeq" id="WP_380536303.1">
    <property type="nucleotide sequence ID" value="NZ_JBHFAB010000009.1"/>
</dbReference>
<evidence type="ECO:0000313" key="3">
    <source>
        <dbReference type="Proteomes" id="UP001592531"/>
    </source>
</evidence>
<organism evidence="2 3">
    <name type="scientific">Streptacidiphilus cavernicola</name>
    <dbReference type="NCBI Taxonomy" id="3342716"/>
    <lineage>
        <taxon>Bacteria</taxon>
        <taxon>Bacillati</taxon>
        <taxon>Actinomycetota</taxon>
        <taxon>Actinomycetes</taxon>
        <taxon>Kitasatosporales</taxon>
        <taxon>Streptomycetaceae</taxon>
        <taxon>Streptacidiphilus</taxon>
    </lineage>
</organism>
<comment type="caution">
    <text evidence="2">The sequence shown here is derived from an EMBL/GenBank/DDBJ whole genome shotgun (WGS) entry which is preliminary data.</text>
</comment>
<reference evidence="2 3" key="1">
    <citation type="submission" date="2024-09" db="EMBL/GenBank/DDBJ databases">
        <authorList>
            <person name="Lee S.D."/>
        </authorList>
    </citation>
    <scope>NUCLEOTIDE SEQUENCE [LARGE SCALE GENOMIC DNA]</scope>
    <source>
        <strain evidence="2 3">N8-3</strain>
    </source>
</reference>